<comment type="caution">
    <text evidence="1">The sequence shown here is derived from an EMBL/GenBank/DDBJ whole genome shotgun (WGS) entry which is preliminary data.</text>
</comment>
<keyword evidence="2" id="KW-1185">Reference proteome</keyword>
<evidence type="ECO:0000313" key="1">
    <source>
        <dbReference type="EMBL" id="KAJ9064437.1"/>
    </source>
</evidence>
<reference evidence="1" key="1">
    <citation type="submission" date="2022-04" db="EMBL/GenBank/DDBJ databases">
        <title>Genome of the entomopathogenic fungus Entomophthora muscae.</title>
        <authorList>
            <person name="Elya C."/>
            <person name="Lovett B.R."/>
            <person name="Lee E."/>
            <person name="Macias A.M."/>
            <person name="Hajek A.E."/>
            <person name="De Bivort B.L."/>
            <person name="Kasson M.T."/>
            <person name="De Fine Licht H.H."/>
            <person name="Stajich J.E."/>
        </authorList>
    </citation>
    <scope>NUCLEOTIDE SEQUENCE</scope>
    <source>
        <strain evidence="1">Berkeley</strain>
    </source>
</reference>
<organism evidence="1 2">
    <name type="scientific">Entomophthora muscae</name>
    <dbReference type="NCBI Taxonomy" id="34485"/>
    <lineage>
        <taxon>Eukaryota</taxon>
        <taxon>Fungi</taxon>
        <taxon>Fungi incertae sedis</taxon>
        <taxon>Zoopagomycota</taxon>
        <taxon>Entomophthoromycotina</taxon>
        <taxon>Entomophthoromycetes</taxon>
        <taxon>Entomophthorales</taxon>
        <taxon>Entomophthoraceae</taxon>
        <taxon>Entomophthora</taxon>
    </lineage>
</organism>
<dbReference type="Proteomes" id="UP001165960">
    <property type="component" value="Unassembled WGS sequence"/>
</dbReference>
<dbReference type="EMBL" id="QTSX02004473">
    <property type="protein sequence ID" value="KAJ9064437.1"/>
    <property type="molecule type" value="Genomic_DNA"/>
</dbReference>
<gene>
    <name evidence="1" type="ORF">DSO57_1030659</name>
</gene>
<protein>
    <submittedName>
        <fullName evidence="1">Uncharacterized protein</fullName>
    </submittedName>
</protein>
<accession>A0ACC2SQA7</accession>
<name>A0ACC2SQA7_9FUNG</name>
<sequence>MAFLMEACGSATFPSAGLDNRFKIGWHLKMAAMVNSNSRRVPRRALKKVQVAIPKRRKHTRPVEVGRAKEKQVVLHDVDGSYLDLGVQLDQLLAPQLVLVGTDPLFAVLFLSLSKPREVTGTGLQKGNSIH</sequence>
<proteinExistence type="predicted"/>
<evidence type="ECO:0000313" key="2">
    <source>
        <dbReference type="Proteomes" id="UP001165960"/>
    </source>
</evidence>